<feature type="compositionally biased region" description="Polar residues" evidence="1">
    <location>
        <begin position="41"/>
        <end position="50"/>
    </location>
</feature>
<feature type="domain" description="SRR1-like" evidence="2">
    <location>
        <begin position="125"/>
        <end position="281"/>
    </location>
</feature>
<organism evidence="3 4">
    <name type="scientific">Penicillium alfredii</name>
    <dbReference type="NCBI Taxonomy" id="1506179"/>
    <lineage>
        <taxon>Eukaryota</taxon>
        <taxon>Fungi</taxon>
        <taxon>Dikarya</taxon>
        <taxon>Ascomycota</taxon>
        <taxon>Pezizomycotina</taxon>
        <taxon>Eurotiomycetes</taxon>
        <taxon>Eurotiomycetidae</taxon>
        <taxon>Eurotiales</taxon>
        <taxon>Aspergillaceae</taxon>
        <taxon>Penicillium</taxon>
    </lineage>
</organism>
<evidence type="ECO:0000313" key="3">
    <source>
        <dbReference type="EMBL" id="KAJ5104943.1"/>
    </source>
</evidence>
<reference evidence="3" key="1">
    <citation type="submission" date="2022-11" db="EMBL/GenBank/DDBJ databases">
        <authorList>
            <person name="Petersen C."/>
        </authorList>
    </citation>
    <scope>NUCLEOTIDE SEQUENCE</scope>
    <source>
        <strain evidence="3">IBT 34128</strain>
    </source>
</reference>
<evidence type="ECO:0000313" key="4">
    <source>
        <dbReference type="Proteomes" id="UP001141434"/>
    </source>
</evidence>
<evidence type="ECO:0000256" key="1">
    <source>
        <dbReference type="SAM" id="MobiDB-lite"/>
    </source>
</evidence>
<protein>
    <recommendedName>
        <fullName evidence="2">SRR1-like domain-containing protein</fullName>
    </recommendedName>
</protein>
<keyword evidence="4" id="KW-1185">Reference proteome</keyword>
<dbReference type="PANTHER" id="PTHR42080">
    <property type="entry name" value="SRR1 DOMAIN-CONTAINING PROTEIN"/>
    <property type="match status" value="1"/>
</dbReference>
<dbReference type="Pfam" id="PF07985">
    <property type="entry name" value="SRR1"/>
    <property type="match status" value="1"/>
</dbReference>
<gene>
    <name evidence="3" type="ORF">NUU61_002290</name>
</gene>
<accession>A0A9W9FRF8</accession>
<dbReference type="GeneID" id="81392040"/>
<dbReference type="OrthoDB" id="5318346at2759"/>
<dbReference type="PANTHER" id="PTHR42080:SF1">
    <property type="entry name" value="SRR1-LIKE DOMAIN-CONTAINING PROTEIN"/>
    <property type="match status" value="1"/>
</dbReference>
<reference evidence="3" key="2">
    <citation type="journal article" date="2023" name="IMA Fungus">
        <title>Comparative genomic study of the Penicillium genus elucidates a diverse pangenome and 15 lateral gene transfer events.</title>
        <authorList>
            <person name="Petersen C."/>
            <person name="Sorensen T."/>
            <person name="Nielsen M.R."/>
            <person name="Sondergaard T.E."/>
            <person name="Sorensen J.L."/>
            <person name="Fitzpatrick D.A."/>
            <person name="Frisvad J.C."/>
            <person name="Nielsen K.L."/>
        </authorList>
    </citation>
    <scope>NUCLEOTIDE SEQUENCE</scope>
    <source>
        <strain evidence="3">IBT 34128</strain>
    </source>
</reference>
<dbReference type="RefSeq" id="XP_056513939.1">
    <property type="nucleotide sequence ID" value="XM_056652872.1"/>
</dbReference>
<dbReference type="EMBL" id="JAPMSZ010000004">
    <property type="protein sequence ID" value="KAJ5104943.1"/>
    <property type="molecule type" value="Genomic_DNA"/>
</dbReference>
<name>A0A9W9FRF8_9EURO</name>
<evidence type="ECO:0000259" key="2">
    <source>
        <dbReference type="Pfam" id="PF07985"/>
    </source>
</evidence>
<sequence>MPHTARKRRTPQKRLQVTADDGWTHVTSGNNVRRLLRNANHAPTPTGSQPHDNHNHNPVLTPAEAPSRLTLSELQAQYRAHRERWEGSETWWGLAAYLAERLGEEEEEEKSSADVTSSSLASASASSHTPVDSIMCIGLGSPSGFLRDGWVDRRSVSLYQLAALASVKDYITQKNPSIPIYAQDPVFNTLDHALLESLGIKTLPDPAAFDIVTPKTLLFCPGAERQHLERLLPAQPALVFGGPLEQSDSAEIEAFVARTESRALRGFGPLEHAFWKMRVYFWNGPKEM</sequence>
<dbReference type="InterPro" id="IPR012942">
    <property type="entry name" value="SRR1-like"/>
</dbReference>
<comment type="caution">
    <text evidence="3">The sequence shown here is derived from an EMBL/GenBank/DDBJ whole genome shotgun (WGS) entry which is preliminary data.</text>
</comment>
<proteinExistence type="predicted"/>
<dbReference type="AlphaFoldDB" id="A0A9W9FRF8"/>
<feature type="region of interest" description="Disordered" evidence="1">
    <location>
        <begin position="39"/>
        <end position="65"/>
    </location>
</feature>
<dbReference type="Proteomes" id="UP001141434">
    <property type="component" value="Unassembled WGS sequence"/>
</dbReference>